<keyword evidence="4" id="KW-0143">Chaperone</keyword>
<evidence type="ECO:0000256" key="5">
    <source>
        <dbReference type="ARBA" id="ARBA00040503"/>
    </source>
</evidence>
<dbReference type="Gene3D" id="3.30.30.30">
    <property type="match status" value="1"/>
</dbReference>
<comment type="similarity">
    <text evidence="1">Belongs to the heat shock protein 70 family.</text>
</comment>
<evidence type="ECO:0000256" key="1">
    <source>
        <dbReference type="ARBA" id="ARBA00007381"/>
    </source>
</evidence>
<proteinExistence type="inferred from homology"/>
<accession>A0ABP1PVX3</accession>
<keyword evidence="3" id="KW-0067">ATP-binding</keyword>
<evidence type="ECO:0000256" key="2">
    <source>
        <dbReference type="ARBA" id="ARBA00022741"/>
    </source>
</evidence>
<dbReference type="EMBL" id="CAXLJM020000013">
    <property type="protein sequence ID" value="CAL8079653.1"/>
    <property type="molecule type" value="Genomic_DNA"/>
</dbReference>
<gene>
    <name evidence="6" type="ORF">ODALV1_LOCUS4428</name>
</gene>
<keyword evidence="7" id="KW-1185">Reference proteome</keyword>
<dbReference type="PANTHER" id="PTHR45639:SF3">
    <property type="entry name" value="HYPOXIA UP-REGULATED PROTEIN 1"/>
    <property type="match status" value="1"/>
</dbReference>
<dbReference type="InterPro" id="IPR043129">
    <property type="entry name" value="ATPase_NBD"/>
</dbReference>
<sequence>MANSQDANENYPTLRSYIVPEGVEETTVMIQISSMAKAALLQNGMVTPTKLEGGKLYSKPLWIAGDKHQLFYGDQARIIKNSSSLSTQPDIWFYDLADSLTWCFGKKENDFNIMVNGQVKSVALEFLLGLYFKHVKDTVEKAQNINGIRKLLIIVPSWFISIQRQRLQHAGIISGFEEIMLMNEITAIPLFYLGLNGPIESQQLAAAPTSSSTRSFLVINEGSDNIDVATFEYYEDADGRKFLEMIGLHGNQYELEKTEVGIEKKINRIRYLRKRRTIKQMTSLANDLLEDACDKFKESGRKLEDLEVMIYGHSSKWICIFEDLISLTYGDTMKMKIVFNHWDFMIDAGETSQLNQVIKIHSQALPDKIVELNAFAFYQRDSEECFVPDVLFKQGEKQPEDELRVSLSMGIRGTTHLVAYQRNVTGIGPNIGHLEMSKLLYYLYSEIGTSFTVDRNGILKFKDVFGVTSKGSKDEVVPEKYFTWRCTYLSQVDVEYFQLLLNEVLEYYCKSGLQLQLPTTDYLLKSFSQTYGIPLFLAAAEVTDIMANPQDPDPCGNQNRLSLRSLLVSEDHEEHIMLLQVFPTAQMAVCRNGTMFPVPIEYGEGYCKFLCIAGVDDKLYYGRDALRWKNPSTRLSHKDSWFYDLVDCFWKIDHSQIRFRIRRNDQAEIVSQEFLLGLYINNLKDTVQKKMTINEMRKLIIVIPLWFPTFHRQCLRQSGIIAGFKEVLLLNEVTAIPFFHLVASAPTGTQQVVDPPISSSKRSILVINENSENVDVATFEYCEDADGQKVLEMIGLDGNMYEHEKTGKGIEKKLKCVRYFEERSTRNQMSSLANDMLLGACNKFKESGRKLEDLEVVVYCRNQLWISIFLNAIAQILGESIKIYRNHLDSVVYAGKSFRHKGVVIILSEAMPGRILELNAFAFYRRDFEDAFVPDVLLKQGAKLPEDNLAVSLKIGIPSSTDVIVFQRNVMGAELQIGHLKIMRFLYYLYQEIGTSFVVDSSGMLKFKHVYGISSKGSIEVAPQKYFTWRYANLSADEFEETLPTHFQLQTSSLPHGPGTIFFLAISSTLDGLSNSGVLVVYGSIRLVAGIFNPLFRFWISGTSRKFLIIYV</sequence>
<organism evidence="6 7">
    <name type="scientific">Orchesella dallaii</name>
    <dbReference type="NCBI Taxonomy" id="48710"/>
    <lineage>
        <taxon>Eukaryota</taxon>
        <taxon>Metazoa</taxon>
        <taxon>Ecdysozoa</taxon>
        <taxon>Arthropoda</taxon>
        <taxon>Hexapoda</taxon>
        <taxon>Collembola</taxon>
        <taxon>Entomobryomorpha</taxon>
        <taxon>Entomobryoidea</taxon>
        <taxon>Orchesellidae</taxon>
        <taxon>Orchesellinae</taxon>
        <taxon>Orchesella</taxon>
    </lineage>
</organism>
<evidence type="ECO:0000313" key="7">
    <source>
        <dbReference type="Proteomes" id="UP001642540"/>
    </source>
</evidence>
<reference evidence="6 7" key="1">
    <citation type="submission" date="2024-08" db="EMBL/GenBank/DDBJ databases">
        <authorList>
            <person name="Cucini C."/>
            <person name="Frati F."/>
        </authorList>
    </citation>
    <scope>NUCLEOTIDE SEQUENCE [LARGE SCALE GENOMIC DNA]</scope>
</reference>
<name>A0ABP1PVX3_9HEXA</name>
<comment type="caution">
    <text evidence="6">The sequence shown here is derived from an EMBL/GenBank/DDBJ whole genome shotgun (WGS) entry which is preliminary data.</text>
</comment>
<dbReference type="PANTHER" id="PTHR45639">
    <property type="entry name" value="HSC70CB, ISOFORM G-RELATED"/>
    <property type="match status" value="1"/>
</dbReference>
<keyword evidence="2" id="KW-0547">Nucleotide-binding</keyword>
<evidence type="ECO:0000313" key="6">
    <source>
        <dbReference type="EMBL" id="CAL8079653.1"/>
    </source>
</evidence>
<dbReference type="InterPro" id="IPR013126">
    <property type="entry name" value="Hsp_70_fam"/>
</dbReference>
<protein>
    <recommendedName>
        <fullName evidence="5">Hypoxia up-regulated protein 1</fullName>
    </recommendedName>
</protein>
<dbReference type="Gene3D" id="3.30.420.40">
    <property type="match status" value="3"/>
</dbReference>
<dbReference type="SUPFAM" id="SSF53067">
    <property type="entry name" value="Actin-like ATPase domain"/>
    <property type="match status" value="2"/>
</dbReference>
<dbReference type="Proteomes" id="UP001642540">
    <property type="component" value="Unassembled WGS sequence"/>
</dbReference>
<evidence type="ECO:0000256" key="3">
    <source>
        <dbReference type="ARBA" id="ARBA00022840"/>
    </source>
</evidence>
<evidence type="ECO:0000256" key="4">
    <source>
        <dbReference type="ARBA" id="ARBA00023186"/>
    </source>
</evidence>
<dbReference type="Pfam" id="PF00012">
    <property type="entry name" value="HSP70"/>
    <property type="match status" value="1"/>
</dbReference>